<dbReference type="InterPro" id="IPR012902">
    <property type="entry name" value="N_methyl_site"/>
</dbReference>
<keyword evidence="5" id="KW-0472">Membrane</keyword>
<comment type="subcellular location">
    <subcellularLocation>
        <location evidence="1">Cell outer membrane</location>
        <topology evidence="1">Single-pass membrane protein</topology>
    </subcellularLocation>
    <subcellularLocation>
        <location evidence="2">Periplasm</location>
    </subcellularLocation>
</comment>
<accession>A0AAE3XDH5</accession>
<evidence type="ECO:0000256" key="4">
    <source>
        <dbReference type="ARBA" id="ARBA00023237"/>
    </source>
</evidence>
<dbReference type="NCBIfam" id="TIGR02532">
    <property type="entry name" value="IV_pilin_GFxxxE"/>
    <property type="match status" value="1"/>
</dbReference>
<evidence type="ECO:0000256" key="1">
    <source>
        <dbReference type="ARBA" id="ARBA00004203"/>
    </source>
</evidence>
<dbReference type="SUPFAM" id="SSF54523">
    <property type="entry name" value="Pili subunits"/>
    <property type="match status" value="1"/>
</dbReference>
<dbReference type="PANTHER" id="PTHR30093">
    <property type="entry name" value="GENERAL SECRETION PATHWAY PROTEIN G"/>
    <property type="match status" value="1"/>
</dbReference>
<keyword evidence="4" id="KW-0998">Cell outer membrane</keyword>
<protein>
    <submittedName>
        <fullName evidence="6">Prepilin-type N-terminal cleavage/methylation domain-containing protein</fullName>
    </submittedName>
</protein>
<comment type="caution">
    <text evidence="6">The sequence shown here is derived from an EMBL/GenBank/DDBJ whole genome shotgun (WGS) entry which is preliminary data.</text>
</comment>
<evidence type="ECO:0000313" key="6">
    <source>
        <dbReference type="EMBL" id="MDR6218492.1"/>
    </source>
</evidence>
<dbReference type="AlphaFoldDB" id="A0AAE3XDH5"/>
<dbReference type="GO" id="GO:0009279">
    <property type="term" value="C:cell outer membrane"/>
    <property type="evidence" value="ECO:0007669"/>
    <property type="project" value="UniProtKB-SubCell"/>
</dbReference>
<organism evidence="6 7">
    <name type="scientific">Deinococcus soli</name>
    <name type="common">ex Cha et al. 2016</name>
    <dbReference type="NCBI Taxonomy" id="1309411"/>
    <lineage>
        <taxon>Bacteria</taxon>
        <taxon>Thermotogati</taxon>
        <taxon>Deinococcota</taxon>
        <taxon>Deinococci</taxon>
        <taxon>Deinococcales</taxon>
        <taxon>Deinococcaceae</taxon>
        <taxon>Deinococcus</taxon>
    </lineage>
</organism>
<sequence>MKHTAPPHTAGFTLIELLVVISIVVILAAVMIPAVNGARRTAQVKASQQYGNNVYLAVNSFLSTRPGLLASTLVSAGGWNASVPTGDAPASISSQLSGGKNCADGYTLTGEASAPVVTTPGSAETNTIGWPRGDANFRCVIVPASTSGAGNLYAVRIYTWSMYDKNQYFINGRQP</sequence>
<dbReference type="Gene3D" id="3.30.700.10">
    <property type="entry name" value="Glycoprotein, Type 4 Pilin"/>
    <property type="match status" value="1"/>
</dbReference>
<keyword evidence="3" id="KW-0574">Periplasm</keyword>
<evidence type="ECO:0000256" key="2">
    <source>
        <dbReference type="ARBA" id="ARBA00004418"/>
    </source>
</evidence>
<dbReference type="EMBL" id="JAVDQK010000004">
    <property type="protein sequence ID" value="MDR6218492.1"/>
    <property type="molecule type" value="Genomic_DNA"/>
</dbReference>
<evidence type="ECO:0000313" key="7">
    <source>
        <dbReference type="Proteomes" id="UP001185331"/>
    </source>
</evidence>
<reference evidence="6" key="1">
    <citation type="submission" date="2023-07" db="EMBL/GenBank/DDBJ databases">
        <title>Sorghum-associated microbial communities from plants grown in Nebraska, USA.</title>
        <authorList>
            <person name="Schachtman D."/>
        </authorList>
    </citation>
    <scope>NUCLEOTIDE SEQUENCE</scope>
    <source>
        <strain evidence="6">BE330</strain>
    </source>
</reference>
<dbReference type="InterPro" id="IPR045584">
    <property type="entry name" value="Pilin-like"/>
</dbReference>
<dbReference type="Pfam" id="PF07963">
    <property type="entry name" value="N_methyl"/>
    <property type="match status" value="1"/>
</dbReference>
<evidence type="ECO:0000256" key="3">
    <source>
        <dbReference type="ARBA" id="ARBA00022764"/>
    </source>
</evidence>
<keyword evidence="5" id="KW-0812">Transmembrane</keyword>
<evidence type="ECO:0000256" key="5">
    <source>
        <dbReference type="SAM" id="Phobius"/>
    </source>
</evidence>
<proteinExistence type="predicted"/>
<dbReference type="RefSeq" id="WP_309855026.1">
    <property type="nucleotide sequence ID" value="NZ_JAVDQJ010000005.1"/>
</dbReference>
<name>A0AAE3XDH5_9DEIO</name>
<keyword evidence="5" id="KW-1133">Transmembrane helix</keyword>
<dbReference type="PROSITE" id="PS00409">
    <property type="entry name" value="PROKAR_NTER_METHYL"/>
    <property type="match status" value="1"/>
</dbReference>
<feature type="transmembrane region" description="Helical" evidence="5">
    <location>
        <begin position="12"/>
        <end position="35"/>
    </location>
</feature>
<dbReference type="Proteomes" id="UP001185331">
    <property type="component" value="Unassembled WGS sequence"/>
</dbReference>
<dbReference type="GO" id="GO:0042597">
    <property type="term" value="C:periplasmic space"/>
    <property type="evidence" value="ECO:0007669"/>
    <property type="project" value="UniProtKB-SubCell"/>
</dbReference>
<gene>
    <name evidence="6" type="ORF">J2Y00_002055</name>
</gene>